<sequence length="144" mass="16653">MRQAVGYLILLAIIFGLWSVAFILGQKGEIGGFGVAFGMGAVFALLLIALIVYQVLQHRKKRLILRDFVLIESRLDRVESNDGRYFVVHTVWTDPETDVKYYFKSDYVEYDPTEFLLKRAIPVKISRRNYKLYLVDLSFLPKLA</sequence>
<evidence type="ECO:0000256" key="1">
    <source>
        <dbReference type="SAM" id="Phobius"/>
    </source>
</evidence>
<gene>
    <name evidence="2" type="ORF">WMO13_04010</name>
</gene>
<feature type="transmembrane region" description="Helical" evidence="1">
    <location>
        <begin position="7"/>
        <end position="24"/>
    </location>
</feature>
<evidence type="ECO:0000313" key="3">
    <source>
        <dbReference type="Proteomes" id="UP001449178"/>
    </source>
</evidence>
<keyword evidence="1" id="KW-0812">Transmembrane</keyword>
<keyword evidence="3" id="KW-1185">Reference proteome</keyword>
<proteinExistence type="predicted"/>
<protein>
    <submittedName>
        <fullName evidence="2">Uncharacterized protein</fullName>
    </submittedName>
</protein>
<dbReference type="Proteomes" id="UP001449178">
    <property type="component" value="Chromosome"/>
</dbReference>
<organism evidence="2 3">
    <name type="scientific">Ignatzschineria larvae DSM 13226</name>
    <dbReference type="NCBI Taxonomy" id="1111732"/>
    <lineage>
        <taxon>Bacteria</taxon>
        <taxon>Pseudomonadati</taxon>
        <taxon>Pseudomonadota</taxon>
        <taxon>Gammaproteobacteria</taxon>
        <taxon>Cardiobacteriales</taxon>
        <taxon>Ignatzschineriaceae</taxon>
        <taxon>Ignatzschineria</taxon>
    </lineage>
</organism>
<keyword evidence="1" id="KW-0472">Membrane</keyword>
<keyword evidence="1" id="KW-1133">Transmembrane helix</keyword>
<reference evidence="2 3" key="1">
    <citation type="submission" date="2024-03" db="EMBL/GenBank/DDBJ databases">
        <title>Complete Genome Sequence and Annotation of Ignatzschineria larvae DSM 13226.</title>
        <authorList>
            <person name="Cantrell E."/>
            <person name="Burcham Z.M."/>
        </authorList>
    </citation>
    <scope>NUCLEOTIDE SEQUENCE [LARGE SCALE GENOMIC DNA]</scope>
    <source>
        <strain evidence="2 3">DSM 13226</strain>
    </source>
</reference>
<dbReference type="RefSeq" id="WP_034855523.1">
    <property type="nucleotide sequence ID" value="NZ_AZOD01000012.1"/>
</dbReference>
<feature type="transmembrane region" description="Helical" evidence="1">
    <location>
        <begin position="30"/>
        <end position="56"/>
    </location>
</feature>
<name>A0ABZ3C1N2_9GAMM</name>
<accession>A0ABZ3C1N2</accession>
<evidence type="ECO:0000313" key="2">
    <source>
        <dbReference type="EMBL" id="WZW88557.1"/>
    </source>
</evidence>
<dbReference type="EMBL" id="CP150637">
    <property type="protein sequence ID" value="WZW88557.1"/>
    <property type="molecule type" value="Genomic_DNA"/>
</dbReference>